<dbReference type="Proteomes" id="UP000256964">
    <property type="component" value="Unassembled WGS sequence"/>
</dbReference>
<name>A0A371DPE1_9APHY</name>
<evidence type="ECO:0000313" key="2">
    <source>
        <dbReference type="Proteomes" id="UP000256964"/>
    </source>
</evidence>
<proteinExistence type="predicted"/>
<sequence length="61" mass="6382">MPSILAAALTVSERITKSYINVFTHRPLNLISGRAPGLCPGGSIFGAPSYNPPGRALFLGL</sequence>
<keyword evidence="2" id="KW-1185">Reference proteome</keyword>
<protein>
    <submittedName>
        <fullName evidence="1">Uncharacterized protein</fullName>
    </submittedName>
</protein>
<dbReference type="AlphaFoldDB" id="A0A371DPE1"/>
<dbReference type="EMBL" id="KZ857385">
    <property type="protein sequence ID" value="RDX54372.1"/>
    <property type="molecule type" value="Genomic_DNA"/>
</dbReference>
<reference evidence="1 2" key="1">
    <citation type="journal article" date="2018" name="Biotechnol. Biofuels">
        <title>Integrative visual omics of the white-rot fungus Polyporus brumalis exposes the biotechnological potential of its oxidative enzymes for delignifying raw plant biomass.</title>
        <authorList>
            <person name="Miyauchi S."/>
            <person name="Rancon A."/>
            <person name="Drula E."/>
            <person name="Hage H."/>
            <person name="Chaduli D."/>
            <person name="Favel A."/>
            <person name="Grisel S."/>
            <person name="Henrissat B."/>
            <person name="Herpoel-Gimbert I."/>
            <person name="Ruiz-Duenas F.J."/>
            <person name="Chevret D."/>
            <person name="Hainaut M."/>
            <person name="Lin J."/>
            <person name="Wang M."/>
            <person name="Pangilinan J."/>
            <person name="Lipzen A."/>
            <person name="Lesage-Meessen L."/>
            <person name="Navarro D."/>
            <person name="Riley R."/>
            <person name="Grigoriev I.V."/>
            <person name="Zhou S."/>
            <person name="Raouche S."/>
            <person name="Rosso M.N."/>
        </authorList>
    </citation>
    <scope>NUCLEOTIDE SEQUENCE [LARGE SCALE GENOMIC DNA]</scope>
    <source>
        <strain evidence="1 2">BRFM 1820</strain>
    </source>
</reference>
<organism evidence="1 2">
    <name type="scientific">Lentinus brumalis</name>
    <dbReference type="NCBI Taxonomy" id="2498619"/>
    <lineage>
        <taxon>Eukaryota</taxon>
        <taxon>Fungi</taxon>
        <taxon>Dikarya</taxon>
        <taxon>Basidiomycota</taxon>
        <taxon>Agaricomycotina</taxon>
        <taxon>Agaricomycetes</taxon>
        <taxon>Polyporales</taxon>
        <taxon>Polyporaceae</taxon>
        <taxon>Lentinus</taxon>
    </lineage>
</organism>
<gene>
    <name evidence="1" type="ORF">OH76DRAFT_1087873</name>
</gene>
<accession>A0A371DPE1</accession>
<evidence type="ECO:0000313" key="1">
    <source>
        <dbReference type="EMBL" id="RDX54372.1"/>
    </source>
</evidence>